<gene>
    <name evidence="1" type="ORF">CURHAP_LOCUS5181</name>
    <name evidence="2" type="ORF">ORAREDHAP_LOCUS5266</name>
</gene>
<evidence type="ECO:0000313" key="2">
    <source>
        <dbReference type="EMBL" id="CAB4294476.1"/>
    </source>
</evidence>
<protein>
    <submittedName>
        <fullName evidence="1">Uncharacterized protein</fullName>
    </submittedName>
</protein>
<accession>A0A6J5TJC5</accession>
<dbReference type="Proteomes" id="UP000507245">
    <property type="component" value="Unassembled WGS sequence"/>
</dbReference>
<reference evidence="4" key="1">
    <citation type="journal article" date="2020" name="Genome Biol.">
        <title>Gamete binning: chromosome-level and haplotype-resolved genome assembly enabled by high-throughput single-cell sequencing of gamete genomes.</title>
        <authorList>
            <person name="Campoy J.A."/>
            <person name="Sun H."/>
            <person name="Goel M."/>
            <person name="Jiao W.-B."/>
            <person name="Folz-Donahue K."/>
            <person name="Wang N."/>
            <person name="Rubio M."/>
            <person name="Liu C."/>
            <person name="Kukat C."/>
            <person name="Ruiz D."/>
            <person name="Huettel B."/>
            <person name="Schneeberger K."/>
        </authorList>
    </citation>
    <scope>NUCLEOTIDE SEQUENCE [LARGE SCALE GENOMIC DNA]</scope>
    <source>
        <strain evidence="4">cv. Rojo Pasion</strain>
    </source>
</reference>
<sequence>MSEFVRIGEKETKEWLKRKDKPRRISTNREIKQTKGVWRRCPLQVQPLDGGCGIDCYRMKMKAPFIA</sequence>
<keyword evidence="4" id="KW-1185">Reference proteome</keyword>
<evidence type="ECO:0000313" key="3">
    <source>
        <dbReference type="Proteomes" id="UP000507222"/>
    </source>
</evidence>
<dbReference type="Proteomes" id="UP000507222">
    <property type="component" value="Unassembled WGS sequence"/>
</dbReference>
<name>A0A6J5TJC5_PRUAR</name>
<reference evidence="1 3" key="2">
    <citation type="submission" date="2020-05" db="EMBL/GenBank/DDBJ databases">
        <authorList>
            <person name="Campoy J."/>
            <person name="Schneeberger K."/>
            <person name="Spophaly S."/>
        </authorList>
    </citation>
    <scope>NUCLEOTIDE SEQUENCE [LARGE SCALE GENOMIC DNA]</scope>
    <source>
        <strain evidence="1">PruArmRojPasFocal</strain>
    </source>
</reference>
<organism evidence="1 3">
    <name type="scientific">Prunus armeniaca</name>
    <name type="common">Apricot</name>
    <name type="synonym">Armeniaca vulgaris</name>
    <dbReference type="NCBI Taxonomy" id="36596"/>
    <lineage>
        <taxon>Eukaryota</taxon>
        <taxon>Viridiplantae</taxon>
        <taxon>Streptophyta</taxon>
        <taxon>Embryophyta</taxon>
        <taxon>Tracheophyta</taxon>
        <taxon>Spermatophyta</taxon>
        <taxon>Magnoliopsida</taxon>
        <taxon>eudicotyledons</taxon>
        <taxon>Gunneridae</taxon>
        <taxon>Pentapetalae</taxon>
        <taxon>rosids</taxon>
        <taxon>fabids</taxon>
        <taxon>Rosales</taxon>
        <taxon>Rosaceae</taxon>
        <taxon>Amygdaloideae</taxon>
        <taxon>Amygdaleae</taxon>
        <taxon>Prunus</taxon>
    </lineage>
</organism>
<evidence type="ECO:0000313" key="1">
    <source>
        <dbReference type="EMBL" id="CAB4263864.1"/>
    </source>
</evidence>
<dbReference type="EMBL" id="CAEKKB010000001">
    <property type="protein sequence ID" value="CAB4294476.1"/>
    <property type="molecule type" value="Genomic_DNA"/>
</dbReference>
<dbReference type="AlphaFoldDB" id="A0A6J5TJC5"/>
<evidence type="ECO:0000313" key="4">
    <source>
        <dbReference type="Proteomes" id="UP000507245"/>
    </source>
</evidence>
<dbReference type="EMBL" id="CAEKDK010000001">
    <property type="protein sequence ID" value="CAB4263864.1"/>
    <property type="molecule type" value="Genomic_DNA"/>
</dbReference>
<proteinExistence type="predicted"/>